<evidence type="ECO:0000313" key="2">
    <source>
        <dbReference type="Proteomes" id="UP000694415"/>
    </source>
</evidence>
<organism evidence="1 2">
    <name type="scientific">Mus spicilegus</name>
    <name type="common">Mound-building mouse</name>
    <dbReference type="NCBI Taxonomy" id="10103"/>
    <lineage>
        <taxon>Eukaryota</taxon>
        <taxon>Metazoa</taxon>
        <taxon>Chordata</taxon>
        <taxon>Craniata</taxon>
        <taxon>Vertebrata</taxon>
        <taxon>Euteleostomi</taxon>
        <taxon>Mammalia</taxon>
        <taxon>Eutheria</taxon>
        <taxon>Euarchontoglires</taxon>
        <taxon>Glires</taxon>
        <taxon>Rodentia</taxon>
        <taxon>Myomorpha</taxon>
        <taxon>Muroidea</taxon>
        <taxon>Muridae</taxon>
        <taxon>Murinae</taxon>
        <taxon>Mus</taxon>
        <taxon>Mus</taxon>
    </lineage>
</organism>
<dbReference type="GeneTree" id="ENSGT00940000162133"/>
<accession>A0A8C6H7W8</accession>
<reference evidence="1" key="2">
    <citation type="submission" date="2025-09" db="UniProtKB">
        <authorList>
            <consortium name="Ensembl"/>
        </authorList>
    </citation>
    <scope>IDENTIFICATION</scope>
</reference>
<keyword evidence="2" id="KW-1185">Reference proteome</keyword>
<dbReference type="AlphaFoldDB" id="A0A8C6H7W8"/>
<proteinExistence type="predicted"/>
<name>A0A8C6H7W8_MUSSI</name>
<sequence>MWSWSVRLCRLNRLWRHGSVTPYGEEMRPGTRRAAGGGAPGPGITIAFWTFVSNDPLPDLSRKLTTSQTTAPEVLCVGGGLPLPASSAAGYGKDRSASRVKPKPLWKSRDCAMGPKLWLG</sequence>
<dbReference type="Ensembl" id="ENSMSIT00000021280.1">
    <property type="protein sequence ID" value="ENSMSIP00000016804.1"/>
    <property type="gene ID" value="ENSMSIG00000014401.1"/>
</dbReference>
<dbReference type="Proteomes" id="UP000694415">
    <property type="component" value="Unplaced"/>
</dbReference>
<evidence type="ECO:0000313" key="1">
    <source>
        <dbReference type="Ensembl" id="ENSMSIP00000016804.1"/>
    </source>
</evidence>
<protein>
    <submittedName>
        <fullName evidence="1">BTB domain containing 19</fullName>
    </submittedName>
</protein>
<reference evidence="1" key="1">
    <citation type="submission" date="2025-08" db="UniProtKB">
        <authorList>
            <consortium name="Ensembl"/>
        </authorList>
    </citation>
    <scope>IDENTIFICATION</scope>
</reference>